<feature type="compositionally biased region" description="Basic and acidic residues" evidence="1">
    <location>
        <begin position="110"/>
        <end position="120"/>
    </location>
</feature>
<organism evidence="2 3">
    <name type="scientific">Tribolium castaneum</name>
    <name type="common">Red flour beetle</name>
    <dbReference type="NCBI Taxonomy" id="7070"/>
    <lineage>
        <taxon>Eukaryota</taxon>
        <taxon>Metazoa</taxon>
        <taxon>Ecdysozoa</taxon>
        <taxon>Arthropoda</taxon>
        <taxon>Hexapoda</taxon>
        <taxon>Insecta</taxon>
        <taxon>Pterygota</taxon>
        <taxon>Neoptera</taxon>
        <taxon>Endopterygota</taxon>
        <taxon>Coleoptera</taxon>
        <taxon>Polyphaga</taxon>
        <taxon>Cucujiformia</taxon>
        <taxon>Tenebrionidae</taxon>
        <taxon>Tenebrionidae incertae sedis</taxon>
        <taxon>Tribolium</taxon>
    </lineage>
</organism>
<evidence type="ECO:0000256" key="1">
    <source>
        <dbReference type="SAM" id="MobiDB-lite"/>
    </source>
</evidence>
<feature type="region of interest" description="Disordered" evidence="1">
    <location>
        <begin position="37"/>
        <end position="149"/>
    </location>
</feature>
<feature type="region of interest" description="Disordered" evidence="1">
    <location>
        <begin position="268"/>
        <end position="291"/>
    </location>
</feature>
<feature type="region of interest" description="Disordered" evidence="1">
    <location>
        <begin position="1"/>
        <end position="21"/>
    </location>
</feature>
<dbReference type="EMBL" id="KQ971338">
    <property type="protein sequence ID" value="KYB27791.1"/>
    <property type="molecule type" value="Genomic_DNA"/>
</dbReference>
<sequence>MGDPSPSDQLEDGEIVDDDDFEAISDNSIIDSTFGKFASTNQHLRAPPLSSDSESDKIKTKKLLHRKSKHQKRRKKRRIPSSDDSDSDVSPPQDLKGKLKEAIHISGSDEGLKKPLETRLKAMGGLAASAPEPPQKNEDTSDKMDDTELENLRLEALKTAILNKFQRRKRKKEETLENKENDTPKDEKKTEEKNPVIDLEEDEDVLRASLLAGLAKNITEKSVTTKPLPPPLPKPVVTALPKRPINNFKTTKKITVTKPLVKPLIIKVSDSDSDEEIEPKPSAPQAPKKTDLNVISSNVEKFLKEQRAKFESENKKRFKIVNNDKSILEKSAVKLLPKSQQLEYQQLLKRLRNAEKTKKARKINVQKTEPAKVASECVPKASVEVTVTPEKVQVEVKPQTNGERSDSEKRKRIINELTTLQKTLKEIKMQRNGRYCFCCVFFACLLLFI</sequence>
<dbReference type="Proteomes" id="UP000007266">
    <property type="component" value="Linkage group 4"/>
</dbReference>
<name>A0A139WIY4_TRICA</name>
<reference evidence="2 3" key="1">
    <citation type="journal article" date="2008" name="Nature">
        <title>The genome of the model beetle and pest Tribolium castaneum.</title>
        <authorList>
            <consortium name="Tribolium Genome Sequencing Consortium"/>
            <person name="Richards S."/>
            <person name="Gibbs R.A."/>
            <person name="Weinstock G.M."/>
            <person name="Brown S.J."/>
            <person name="Denell R."/>
            <person name="Beeman R.W."/>
            <person name="Gibbs R."/>
            <person name="Beeman R.W."/>
            <person name="Brown S.J."/>
            <person name="Bucher G."/>
            <person name="Friedrich M."/>
            <person name="Grimmelikhuijzen C.J."/>
            <person name="Klingler M."/>
            <person name="Lorenzen M."/>
            <person name="Richards S."/>
            <person name="Roth S."/>
            <person name="Schroder R."/>
            <person name="Tautz D."/>
            <person name="Zdobnov E.M."/>
            <person name="Muzny D."/>
            <person name="Gibbs R.A."/>
            <person name="Weinstock G.M."/>
            <person name="Attaway T."/>
            <person name="Bell S."/>
            <person name="Buhay C.J."/>
            <person name="Chandrabose M.N."/>
            <person name="Chavez D."/>
            <person name="Clerk-Blankenburg K.P."/>
            <person name="Cree A."/>
            <person name="Dao M."/>
            <person name="Davis C."/>
            <person name="Chacko J."/>
            <person name="Dinh H."/>
            <person name="Dugan-Rocha S."/>
            <person name="Fowler G."/>
            <person name="Garner T.T."/>
            <person name="Garnes J."/>
            <person name="Gnirke A."/>
            <person name="Hawes A."/>
            <person name="Hernandez J."/>
            <person name="Hines S."/>
            <person name="Holder M."/>
            <person name="Hume J."/>
            <person name="Jhangiani S.N."/>
            <person name="Joshi V."/>
            <person name="Khan Z.M."/>
            <person name="Jackson L."/>
            <person name="Kovar C."/>
            <person name="Kowis A."/>
            <person name="Lee S."/>
            <person name="Lewis L.R."/>
            <person name="Margolis J."/>
            <person name="Morgan M."/>
            <person name="Nazareth L.V."/>
            <person name="Nguyen N."/>
            <person name="Okwuonu G."/>
            <person name="Parker D."/>
            <person name="Richards S."/>
            <person name="Ruiz S.J."/>
            <person name="Santibanez J."/>
            <person name="Savard J."/>
            <person name="Scherer S.E."/>
            <person name="Schneider B."/>
            <person name="Sodergren E."/>
            <person name="Tautz D."/>
            <person name="Vattahil S."/>
            <person name="Villasana D."/>
            <person name="White C.S."/>
            <person name="Wright R."/>
            <person name="Park Y."/>
            <person name="Beeman R.W."/>
            <person name="Lord J."/>
            <person name="Oppert B."/>
            <person name="Lorenzen M."/>
            <person name="Brown S."/>
            <person name="Wang L."/>
            <person name="Savard J."/>
            <person name="Tautz D."/>
            <person name="Richards S."/>
            <person name="Weinstock G."/>
            <person name="Gibbs R.A."/>
            <person name="Liu Y."/>
            <person name="Worley K."/>
            <person name="Weinstock G."/>
            <person name="Elsik C.G."/>
            <person name="Reese J.T."/>
            <person name="Elhaik E."/>
            <person name="Landan G."/>
            <person name="Graur D."/>
            <person name="Arensburger P."/>
            <person name="Atkinson P."/>
            <person name="Beeman R.W."/>
            <person name="Beidler J."/>
            <person name="Brown S.J."/>
            <person name="Demuth J.P."/>
            <person name="Drury D.W."/>
            <person name="Du Y.Z."/>
            <person name="Fujiwara H."/>
            <person name="Lorenzen M."/>
            <person name="Maselli V."/>
            <person name="Osanai M."/>
            <person name="Park Y."/>
            <person name="Robertson H.M."/>
            <person name="Tu Z."/>
            <person name="Wang J.J."/>
            <person name="Wang S."/>
            <person name="Richards S."/>
            <person name="Song H."/>
            <person name="Zhang L."/>
            <person name="Sodergren E."/>
            <person name="Werner D."/>
            <person name="Stanke M."/>
            <person name="Morgenstern B."/>
            <person name="Solovyev V."/>
            <person name="Kosarev P."/>
            <person name="Brown G."/>
            <person name="Chen H.C."/>
            <person name="Ermolaeva O."/>
            <person name="Hlavina W."/>
            <person name="Kapustin Y."/>
            <person name="Kiryutin B."/>
            <person name="Kitts P."/>
            <person name="Maglott D."/>
            <person name="Pruitt K."/>
            <person name="Sapojnikov V."/>
            <person name="Souvorov A."/>
            <person name="Mackey A.J."/>
            <person name="Waterhouse R.M."/>
            <person name="Wyder S."/>
            <person name="Zdobnov E.M."/>
            <person name="Zdobnov E.M."/>
            <person name="Wyder S."/>
            <person name="Kriventseva E.V."/>
            <person name="Kadowaki T."/>
            <person name="Bork P."/>
            <person name="Aranda M."/>
            <person name="Bao R."/>
            <person name="Beermann A."/>
            <person name="Berns N."/>
            <person name="Bolognesi R."/>
            <person name="Bonneton F."/>
            <person name="Bopp D."/>
            <person name="Brown S.J."/>
            <person name="Bucher G."/>
            <person name="Butts T."/>
            <person name="Chaumot A."/>
            <person name="Denell R.E."/>
            <person name="Ferrier D.E."/>
            <person name="Friedrich M."/>
            <person name="Gordon C.M."/>
            <person name="Jindra M."/>
            <person name="Klingler M."/>
            <person name="Lan Q."/>
            <person name="Lattorff H.M."/>
            <person name="Laudet V."/>
            <person name="von Levetsow C."/>
            <person name="Liu Z."/>
            <person name="Lutz R."/>
            <person name="Lynch J.A."/>
            <person name="da Fonseca R.N."/>
            <person name="Posnien N."/>
            <person name="Reuter R."/>
            <person name="Roth S."/>
            <person name="Savard J."/>
            <person name="Schinko J.B."/>
            <person name="Schmitt C."/>
            <person name="Schoppmeier M."/>
            <person name="Schroder R."/>
            <person name="Shippy T.D."/>
            <person name="Simonnet F."/>
            <person name="Marques-Souza H."/>
            <person name="Tautz D."/>
            <person name="Tomoyasu Y."/>
            <person name="Trauner J."/>
            <person name="Van der Zee M."/>
            <person name="Vervoort M."/>
            <person name="Wittkopp N."/>
            <person name="Wimmer E.A."/>
            <person name="Yang X."/>
            <person name="Jones A.K."/>
            <person name="Sattelle D.B."/>
            <person name="Ebert P.R."/>
            <person name="Nelson D."/>
            <person name="Scott J.G."/>
            <person name="Beeman R.W."/>
            <person name="Muthukrishnan S."/>
            <person name="Kramer K.J."/>
            <person name="Arakane Y."/>
            <person name="Beeman R.W."/>
            <person name="Zhu Q."/>
            <person name="Hogenkamp D."/>
            <person name="Dixit R."/>
            <person name="Oppert B."/>
            <person name="Jiang H."/>
            <person name="Zou Z."/>
            <person name="Marshall J."/>
            <person name="Elpidina E."/>
            <person name="Vinokurov K."/>
            <person name="Oppert C."/>
            <person name="Zou Z."/>
            <person name="Evans J."/>
            <person name="Lu Z."/>
            <person name="Zhao P."/>
            <person name="Sumathipala N."/>
            <person name="Altincicek B."/>
            <person name="Vilcinskas A."/>
            <person name="Williams M."/>
            <person name="Hultmark D."/>
            <person name="Hetru C."/>
            <person name="Jiang H."/>
            <person name="Grimmelikhuijzen C.J."/>
            <person name="Hauser F."/>
            <person name="Cazzamali G."/>
            <person name="Williamson M."/>
            <person name="Park Y."/>
            <person name="Li B."/>
            <person name="Tanaka Y."/>
            <person name="Predel R."/>
            <person name="Neupert S."/>
            <person name="Schachtner J."/>
            <person name="Verleyen P."/>
            <person name="Raible F."/>
            <person name="Bork P."/>
            <person name="Friedrich M."/>
            <person name="Walden K.K."/>
            <person name="Robertson H.M."/>
            <person name="Angeli S."/>
            <person name="Foret S."/>
            <person name="Bucher G."/>
            <person name="Schuetz S."/>
            <person name="Maleszka R."/>
            <person name="Wimmer E.A."/>
            <person name="Beeman R.W."/>
            <person name="Lorenzen M."/>
            <person name="Tomoyasu Y."/>
            <person name="Miller S.C."/>
            <person name="Grossmann D."/>
            <person name="Bucher G."/>
        </authorList>
    </citation>
    <scope>NUCLEOTIDE SEQUENCE [LARGE SCALE GENOMIC DNA]</scope>
    <source>
        <strain evidence="2 3">Georgia GA2</strain>
    </source>
</reference>
<feature type="region of interest" description="Disordered" evidence="1">
    <location>
        <begin position="163"/>
        <end position="200"/>
    </location>
</feature>
<protein>
    <submittedName>
        <fullName evidence="2">Uncharacterized protein</fullName>
    </submittedName>
</protein>
<feature type="compositionally biased region" description="Basic residues" evidence="1">
    <location>
        <begin position="59"/>
        <end position="79"/>
    </location>
</feature>
<dbReference type="AlphaFoldDB" id="A0A139WIY4"/>
<feature type="compositionally biased region" description="Basic and acidic residues" evidence="1">
    <location>
        <begin position="135"/>
        <end position="149"/>
    </location>
</feature>
<gene>
    <name evidence="2" type="primary">AUGUSTUS-3.0.2_07800</name>
    <name evidence="2" type="ORF">TcasGA2_TC007800</name>
</gene>
<feature type="compositionally biased region" description="Basic and acidic residues" evidence="1">
    <location>
        <begin position="172"/>
        <end position="195"/>
    </location>
</feature>
<feature type="compositionally biased region" description="Acidic residues" evidence="1">
    <location>
        <begin position="9"/>
        <end position="21"/>
    </location>
</feature>
<keyword evidence="3" id="KW-1185">Reference proteome</keyword>
<accession>A0A139WIY4</accession>
<reference evidence="2 3" key="2">
    <citation type="journal article" date="2010" name="Nucleic Acids Res.">
        <title>BeetleBase in 2010: revisions to provide comprehensive genomic information for Tribolium castaneum.</title>
        <authorList>
            <person name="Kim H.S."/>
            <person name="Murphy T."/>
            <person name="Xia J."/>
            <person name="Caragea D."/>
            <person name="Park Y."/>
            <person name="Beeman R.W."/>
            <person name="Lorenzen M.D."/>
            <person name="Butcher S."/>
            <person name="Manak J.R."/>
            <person name="Brown S.J."/>
        </authorList>
    </citation>
    <scope>GENOME REANNOTATION</scope>
    <source>
        <strain evidence="2 3">Georgia GA2</strain>
    </source>
</reference>
<evidence type="ECO:0000313" key="3">
    <source>
        <dbReference type="Proteomes" id="UP000007266"/>
    </source>
</evidence>
<proteinExistence type="predicted"/>
<evidence type="ECO:0000313" key="2">
    <source>
        <dbReference type="EMBL" id="KYB27791.1"/>
    </source>
</evidence>